<evidence type="ECO:0000256" key="6">
    <source>
        <dbReference type="SAM" id="MobiDB-lite"/>
    </source>
</evidence>
<keyword evidence="3" id="KW-0479">Metal-binding</keyword>
<evidence type="ECO:0000256" key="4">
    <source>
        <dbReference type="ARBA" id="ARBA00022801"/>
    </source>
</evidence>
<dbReference type="PANTHER" id="PTHR10625">
    <property type="entry name" value="HISTONE DEACETYLASE HDAC1-RELATED"/>
    <property type="match status" value="1"/>
</dbReference>
<dbReference type="GO" id="GO:0004407">
    <property type="term" value="F:histone deacetylase activity"/>
    <property type="evidence" value="ECO:0007669"/>
    <property type="project" value="TreeGrafter"/>
</dbReference>
<dbReference type="GO" id="GO:0016787">
    <property type="term" value="F:hydrolase activity"/>
    <property type="evidence" value="ECO:0007669"/>
    <property type="project" value="UniProtKB-KW"/>
</dbReference>
<dbReference type="InterPro" id="IPR023801">
    <property type="entry name" value="His_deacetylse_dom"/>
</dbReference>
<reference evidence="8 9" key="1">
    <citation type="submission" date="2020-02" db="EMBL/GenBank/DDBJ databases">
        <title>Ideonella bacterium strain TBM-1.</title>
        <authorList>
            <person name="Chen W.-M."/>
        </authorList>
    </citation>
    <scope>NUCLEOTIDE SEQUENCE [LARGE SCALE GENOMIC DNA]</scope>
    <source>
        <strain evidence="8 9">TBM-1</strain>
    </source>
</reference>
<organism evidence="8 9">
    <name type="scientific">Ideonella livida</name>
    <dbReference type="NCBI Taxonomy" id="2707176"/>
    <lineage>
        <taxon>Bacteria</taxon>
        <taxon>Pseudomonadati</taxon>
        <taxon>Pseudomonadota</taxon>
        <taxon>Betaproteobacteria</taxon>
        <taxon>Burkholderiales</taxon>
        <taxon>Sphaerotilaceae</taxon>
        <taxon>Ideonella</taxon>
    </lineage>
</organism>
<dbReference type="Pfam" id="PF00850">
    <property type="entry name" value="Hist_deacetyl"/>
    <property type="match status" value="1"/>
</dbReference>
<proteinExistence type="inferred from homology"/>
<keyword evidence="4" id="KW-0378">Hydrolase</keyword>
<feature type="compositionally biased region" description="Basic residues" evidence="6">
    <location>
        <begin position="1"/>
        <end position="12"/>
    </location>
</feature>
<dbReference type="SUPFAM" id="SSF52768">
    <property type="entry name" value="Arginase/deacetylase"/>
    <property type="match status" value="1"/>
</dbReference>
<dbReference type="GO" id="GO:0046872">
    <property type="term" value="F:metal ion binding"/>
    <property type="evidence" value="ECO:0007669"/>
    <property type="project" value="UniProtKB-KW"/>
</dbReference>
<dbReference type="EMBL" id="JAAGOH010000047">
    <property type="protein sequence ID" value="NDY93781.1"/>
    <property type="molecule type" value="Genomic_DNA"/>
</dbReference>
<feature type="domain" description="Histone deacetylase" evidence="7">
    <location>
        <begin position="27"/>
        <end position="338"/>
    </location>
</feature>
<keyword evidence="9" id="KW-1185">Reference proteome</keyword>
<sequence>MLTLHSPRHALHHGTELKDGTIKPSFEHPQRADTILAQVRAAGLGELRTEQPHDRAALVAAHSERYVQFLETAWARWTATGRQHDALPLVWPVREGGQAPEPEHIDGQLGFYAMDAGAPINGGTWPAVQASAHVALTALDAVASGEQRAAFALCRPPGHHAGPEYAGGYCYLNNAAIAAQHARTLGVGRVAVLDVDFHHGNGTQAIFYRRPDVFFASLHGDPLRSYPYFWGHADETGAGEGLGANANYPLPHGTDWAAYSPVLTQALARIRAHGAELLVVSLGVDTFEHDPISHFRLRTADYLRLGQQIASAGLPTVFVMEGGYLVDDIGRNVVNVLRGFEDA</sequence>
<feature type="compositionally biased region" description="Basic and acidic residues" evidence="6">
    <location>
        <begin position="13"/>
        <end position="26"/>
    </location>
</feature>
<evidence type="ECO:0000256" key="1">
    <source>
        <dbReference type="ARBA" id="ARBA00001947"/>
    </source>
</evidence>
<accession>A0A7C9TM39</accession>
<dbReference type="Gene3D" id="3.40.800.20">
    <property type="entry name" value="Histone deacetylase domain"/>
    <property type="match status" value="1"/>
</dbReference>
<dbReference type="InterPro" id="IPR037138">
    <property type="entry name" value="His_deacetylse_dom_sf"/>
</dbReference>
<dbReference type="InterPro" id="IPR000286">
    <property type="entry name" value="HDACs"/>
</dbReference>
<comment type="caution">
    <text evidence="8">The sequence shown here is derived from an EMBL/GenBank/DDBJ whole genome shotgun (WGS) entry which is preliminary data.</text>
</comment>
<comment type="cofactor">
    <cofactor evidence="1">
        <name>Zn(2+)</name>
        <dbReference type="ChEBI" id="CHEBI:29105"/>
    </cofactor>
</comment>
<evidence type="ECO:0000256" key="3">
    <source>
        <dbReference type="ARBA" id="ARBA00022723"/>
    </source>
</evidence>
<dbReference type="GO" id="GO:0040029">
    <property type="term" value="P:epigenetic regulation of gene expression"/>
    <property type="evidence" value="ECO:0007669"/>
    <property type="project" value="TreeGrafter"/>
</dbReference>
<comment type="similarity">
    <text evidence="2">Belongs to the histone deacetylase family.</text>
</comment>
<evidence type="ECO:0000256" key="2">
    <source>
        <dbReference type="ARBA" id="ARBA00005947"/>
    </source>
</evidence>
<keyword evidence="5" id="KW-0862">Zinc</keyword>
<dbReference type="PRINTS" id="PR01270">
    <property type="entry name" value="HDASUPER"/>
</dbReference>
<dbReference type="CDD" id="cd10001">
    <property type="entry name" value="HDAC_classII_APAH"/>
    <property type="match status" value="1"/>
</dbReference>
<name>A0A7C9TM39_9BURK</name>
<dbReference type="Proteomes" id="UP000484255">
    <property type="component" value="Unassembled WGS sequence"/>
</dbReference>
<evidence type="ECO:0000259" key="7">
    <source>
        <dbReference type="Pfam" id="PF00850"/>
    </source>
</evidence>
<evidence type="ECO:0000256" key="5">
    <source>
        <dbReference type="ARBA" id="ARBA00022833"/>
    </source>
</evidence>
<feature type="region of interest" description="Disordered" evidence="6">
    <location>
        <begin position="1"/>
        <end position="26"/>
    </location>
</feature>
<protein>
    <submittedName>
        <fullName evidence="8">Histone deacetylase family protein</fullName>
    </submittedName>
</protein>
<dbReference type="RefSeq" id="WP_163459809.1">
    <property type="nucleotide sequence ID" value="NZ_JAAGOH010000047.1"/>
</dbReference>
<dbReference type="AlphaFoldDB" id="A0A7C9TM39"/>
<evidence type="ECO:0000313" key="9">
    <source>
        <dbReference type="Proteomes" id="UP000484255"/>
    </source>
</evidence>
<dbReference type="PANTHER" id="PTHR10625:SF17">
    <property type="entry name" value="HISTONE DEACETYLASE 8"/>
    <property type="match status" value="1"/>
</dbReference>
<gene>
    <name evidence="8" type="ORF">G3A44_21560</name>
</gene>
<evidence type="ECO:0000313" key="8">
    <source>
        <dbReference type="EMBL" id="NDY93781.1"/>
    </source>
</evidence>
<dbReference type="InterPro" id="IPR023696">
    <property type="entry name" value="Ureohydrolase_dom_sf"/>
</dbReference>